<proteinExistence type="predicted"/>
<evidence type="ECO:0000313" key="4">
    <source>
        <dbReference type="Proteomes" id="UP001139103"/>
    </source>
</evidence>
<keyword evidence="4" id="KW-1185">Reference proteome</keyword>
<name>A0A9X1MIJ9_9BACT</name>
<dbReference type="AlphaFoldDB" id="A0A9X1MIJ9"/>
<keyword evidence="2" id="KW-0812">Transmembrane</keyword>
<keyword evidence="2" id="KW-1133">Transmembrane helix</keyword>
<feature type="transmembrane region" description="Helical" evidence="2">
    <location>
        <begin position="84"/>
        <end position="111"/>
    </location>
</feature>
<feature type="region of interest" description="Disordered" evidence="1">
    <location>
        <begin position="127"/>
        <end position="146"/>
    </location>
</feature>
<feature type="compositionally biased region" description="Polar residues" evidence="1">
    <location>
        <begin position="136"/>
        <end position="146"/>
    </location>
</feature>
<sequence>MPIPVCCPQCHQSFQLADKFAGCKIRCPKCGAAEFSVPSLSPGPTATNADAPYRLKPLASADTVGGTASGASDDIPRSALRNGLLISGIVLGVMLLLGGVAVASLFTWGAVARLGAIELPDLGVGDEASAPDEGSFRSTPASQTATREAIVNVRQGEPAPNSPSGNAEDSRMNSSVIVAVPSSPIPGQYSSPNSVPLMTYRGAQHPFEVLLPSQNVLVIPMGVETVYKWVPTGRYGGVLLRIMQFQRMPGESDQQAIQRLEGTRGIGREVYALHGAPIVRAATNVSGYTAVDRKLMGENHLGVISLTVAHPTGIYHFQGIAPRPQMSGADLDTIKNSFRFTQ</sequence>
<gene>
    <name evidence="3" type="ORF">LOC68_00845</name>
</gene>
<evidence type="ECO:0000313" key="3">
    <source>
        <dbReference type="EMBL" id="MCC9626942.1"/>
    </source>
</evidence>
<evidence type="ECO:0000256" key="1">
    <source>
        <dbReference type="SAM" id="MobiDB-lite"/>
    </source>
</evidence>
<organism evidence="3 4">
    <name type="scientific">Blastopirellula sediminis</name>
    <dbReference type="NCBI Taxonomy" id="2894196"/>
    <lineage>
        <taxon>Bacteria</taxon>
        <taxon>Pseudomonadati</taxon>
        <taxon>Planctomycetota</taxon>
        <taxon>Planctomycetia</taxon>
        <taxon>Pirellulales</taxon>
        <taxon>Pirellulaceae</taxon>
        <taxon>Blastopirellula</taxon>
    </lineage>
</organism>
<dbReference type="Proteomes" id="UP001139103">
    <property type="component" value="Unassembled WGS sequence"/>
</dbReference>
<accession>A0A9X1MIJ9</accession>
<reference evidence="3" key="1">
    <citation type="submission" date="2021-11" db="EMBL/GenBank/DDBJ databases">
        <title>Genome sequence.</title>
        <authorList>
            <person name="Sun Q."/>
        </authorList>
    </citation>
    <scope>NUCLEOTIDE SEQUENCE</scope>
    <source>
        <strain evidence="3">JC732</strain>
    </source>
</reference>
<keyword evidence="2" id="KW-0472">Membrane</keyword>
<evidence type="ECO:0000256" key="2">
    <source>
        <dbReference type="SAM" id="Phobius"/>
    </source>
</evidence>
<dbReference type="EMBL" id="JAJKFT010000001">
    <property type="protein sequence ID" value="MCC9626942.1"/>
    <property type="molecule type" value="Genomic_DNA"/>
</dbReference>
<dbReference type="RefSeq" id="WP_230214449.1">
    <property type="nucleotide sequence ID" value="NZ_JAJKFT010000001.1"/>
</dbReference>
<comment type="caution">
    <text evidence="3">The sequence shown here is derived from an EMBL/GenBank/DDBJ whole genome shotgun (WGS) entry which is preliminary data.</text>
</comment>
<protein>
    <submittedName>
        <fullName evidence="3">Zinc-ribbon domain-containing protein</fullName>
    </submittedName>
</protein>